<sequence>MAELNEFEWELDGLLMGDGTPYPVISAEGLEDLADTATEGMDRSDNGRTSGQSRMRDRAVTITLGPNYWSAAEKNALKAAVSPSVDGVTPKLLRWRPEGEPTKRALVKPRGKPLDLPGDLSEWVYKSPRAFVNLTAPDPVVYSDATTATAFEVAGTSGGADTVAVVNAGSLAATSPGCMTWTITAGASGCVWPYLRHSPNANEQWLLSESLTAGQVVTVTTGRVTYLGLTLKLATVKGPSGSPIPFWPVLRPGSNNIVMGCLDGGFTATLTHRSTW</sequence>
<dbReference type="KEGG" id="ima:PO878_03915"/>
<proteinExistence type="predicted"/>
<dbReference type="Proteomes" id="UP001216390">
    <property type="component" value="Chromosome"/>
</dbReference>
<name>A0AAF0BWV0_9ACTN</name>
<dbReference type="RefSeq" id="WP_272737387.1">
    <property type="nucleotide sequence ID" value="NZ_CP116942.1"/>
</dbReference>
<accession>A0AAF0BWV0</accession>
<gene>
    <name evidence="1" type="ORF">PO878_03915</name>
</gene>
<evidence type="ECO:0000313" key="1">
    <source>
        <dbReference type="EMBL" id="WCO67869.1"/>
    </source>
</evidence>
<protein>
    <submittedName>
        <fullName evidence="1">Uncharacterized protein</fullName>
    </submittedName>
</protein>
<keyword evidence="2" id="KW-1185">Reference proteome</keyword>
<dbReference type="EMBL" id="CP116942">
    <property type="protein sequence ID" value="WCO67869.1"/>
    <property type="molecule type" value="Genomic_DNA"/>
</dbReference>
<organism evidence="1 2">
    <name type="scientific">Iamia majanohamensis</name>
    <dbReference type="NCBI Taxonomy" id="467976"/>
    <lineage>
        <taxon>Bacteria</taxon>
        <taxon>Bacillati</taxon>
        <taxon>Actinomycetota</taxon>
        <taxon>Acidimicrobiia</taxon>
        <taxon>Acidimicrobiales</taxon>
        <taxon>Iamiaceae</taxon>
        <taxon>Iamia</taxon>
    </lineage>
</organism>
<reference evidence="1" key="1">
    <citation type="submission" date="2023-01" db="EMBL/GenBank/DDBJ databases">
        <title>The diversity of Class Acidimicrobiia in South China Sea sediment environments and the proposal of Iamia marina sp. nov., a novel species of the genus Iamia.</title>
        <authorList>
            <person name="He Y."/>
            <person name="Tian X."/>
        </authorList>
    </citation>
    <scope>NUCLEOTIDE SEQUENCE</scope>
    <source>
        <strain evidence="1">DSM 19957</strain>
    </source>
</reference>
<dbReference type="AlphaFoldDB" id="A0AAF0BWV0"/>
<evidence type="ECO:0000313" key="2">
    <source>
        <dbReference type="Proteomes" id="UP001216390"/>
    </source>
</evidence>